<feature type="non-terminal residue" evidence="1">
    <location>
        <position position="265"/>
    </location>
</feature>
<protein>
    <recommendedName>
        <fullName evidence="2">Endonuclease/exonuclease/phosphatase domain-containing protein</fullName>
    </recommendedName>
</protein>
<accession>A0A1B6EVG0</accession>
<dbReference type="AlphaFoldDB" id="A0A1B6EVG0"/>
<reference evidence="1" key="1">
    <citation type="submission" date="2015-11" db="EMBL/GenBank/DDBJ databases">
        <title>De novo transcriptome assembly of four potential Pierce s Disease insect vectors from Arizona vineyards.</title>
        <authorList>
            <person name="Tassone E.E."/>
        </authorList>
    </citation>
    <scope>NUCLEOTIDE SEQUENCE</scope>
</reference>
<feature type="non-terminal residue" evidence="1">
    <location>
        <position position="1"/>
    </location>
</feature>
<sequence length="265" mass="30383">FFSRVGRSVIDLTIHTEGLMGRLTNWRVSMEPSLSDHRHILFEIDNFKPELAQFRNPRRTDWVGFKESLKVKVSGENFKVKDTHELDSAALRLGGAITSSFEECCTLSTAGKGKKSWWNSELANMRKSVRALFRRAKYNCNWEDYHRQLTRYNLAVRRAKRSSWRNFCGGLESVKDTSRIYKILVKDRSSCLGSLRGPGGDLVHDPQEVLKLMASTHFPECIVLQQPVPDDSCGDARRACASRWLEARRMVTFGRIRWAVNSLSP</sequence>
<evidence type="ECO:0008006" key="2">
    <source>
        <dbReference type="Google" id="ProtNLM"/>
    </source>
</evidence>
<dbReference type="InterPro" id="IPR036691">
    <property type="entry name" value="Endo/exonu/phosph_ase_sf"/>
</dbReference>
<evidence type="ECO:0000313" key="1">
    <source>
        <dbReference type="EMBL" id="JAS41861.1"/>
    </source>
</evidence>
<dbReference type="Gene3D" id="3.60.10.10">
    <property type="entry name" value="Endonuclease/exonuclease/phosphatase"/>
    <property type="match status" value="1"/>
</dbReference>
<organism evidence="1">
    <name type="scientific">Cuerna arida</name>
    <dbReference type="NCBI Taxonomy" id="1464854"/>
    <lineage>
        <taxon>Eukaryota</taxon>
        <taxon>Metazoa</taxon>
        <taxon>Ecdysozoa</taxon>
        <taxon>Arthropoda</taxon>
        <taxon>Hexapoda</taxon>
        <taxon>Insecta</taxon>
        <taxon>Pterygota</taxon>
        <taxon>Neoptera</taxon>
        <taxon>Paraneoptera</taxon>
        <taxon>Hemiptera</taxon>
        <taxon>Auchenorrhyncha</taxon>
        <taxon>Membracoidea</taxon>
        <taxon>Cicadellidae</taxon>
        <taxon>Cicadellinae</taxon>
        <taxon>Proconiini</taxon>
        <taxon>Cuerna</taxon>
    </lineage>
</organism>
<proteinExistence type="predicted"/>
<gene>
    <name evidence="1" type="ORF">g.805</name>
</gene>
<dbReference type="SUPFAM" id="SSF56219">
    <property type="entry name" value="DNase I-like"/>
    <property type="match status" value="1"/>
</dbReference>
<name>A0A1B6EVG0_9HEMI</name>
<dbReference type="EMBL" id="GECZ01027908">
    <property type="protein sequence ID" value="JAS41861.1"/>
    <property type="molecule type" value="Transcribed_RNA"/>
</dbReference>